<evidence type="ECO:0000259" key="2">
    <source>
        <dbReference type="Pfam" id="PF22599"/>
    </source>
</evidence>
<dbReference type="EMBL" id="JBHSQN010000002">
    <property type="protein sequence ID" value="MFC6010803.1"/>
    <property type="molecule type" value="Genomic_DNA"/>
</dbReference>
<sequence length="216" mass="21984">MRDVFRVPQLGLRPVIGALPSNSRGAGGDTPPGEPPAPQPAVAPAQVSDAVAEAKAQRQSTDQAVQQLAVQAIDCGSPDPLAGNDDPALPLVTCSQDGTEVFLLAPSRLSGTDIAGATAGLGANSQYEVNLEFTTAGAEVWATLTQESLQRRVAFVLDTAVISAPMVQSGPQLGGRTTISGSFTRASADVLARDIGTAAVALTTSATQIAVVRPTK</sequence>
<evidence type="ECO:0000256" key="1">
    <source>
        <dbReference type="SAM" id="MobiDB-lite"/>
    </source>
</evidence>
<dbReference type="Proteomes" id="UP001596223">
    <property type="component" value="Unassembled WGS sequence"/>
</dbReference>
<name>A0ABW1JQ95_9NOCA</name>
<dbReference type="Gene3D" id="3.30.1360.200">
    <property type="match status" value="1"/>
</dbReference>
<protein>
    <recommendedName>
        <fullName evidence="2">SecDF P1 head subdomain domain-containing protein</fullName>
    </recommendedName>
</protein>
<comment type="caution">
    <text evidence="3">The sequence shown here is derived from an EMBL/GenBank/DDBJ whole genome shotgun (WGS) entry which is preliminary data.</text>
</comment>
<evidence type="ECO:0000313" key="4">
    <source>
        <dbReference type="Proteomes" id="UP001596223"/>
    </source>
</evidence>
<keyword evidence="4" id="KW-1185">Reference proteome</keyword>
<feature type="domain" description="SecDF P1 head subdomain" evidence="2">
    <location>
        <begin position="97"/>
        <end position="193"/>
    </location>
</feature>
<feature type="region of interest" description="Disordered" evidence="1">
    <location>
        <begin position="16"/>
        <end position="48"/>
    </location>
</feature>
<evidence type="ECO:0000313" key="3">
    <source>
        <dbReference type="EMBL" id="MFC6010803.1"/>
    </source>
</evidence>
<organism evidence="3 4">
    <name type="scientific">Nocardia lasii</name>
    <dbReference type="NCBI Taxonomy" id="1616107"/>
    <lineage>
        <taxon>Bacteria</taxon>
        <taxon>Bacillati</taxon>
        <taxon>Actinomycetota</taxon>
        <taxon>Actinomycetes</taxon>
        <taxon>Mycobacteriales</taxon>
        <taxon>Nocardiaceae</taxon>
        <taxon>Nocardia</taxon>
    </lineage>
</organism>
<proteinExistence type="predicted"/>
<dbReference type="Pfam" id="PF22599">
    <property type="entry name" value="SecDF_P1_head"/>
    <property type="match status" value="1"/>
</dbReference>
<feature type="compositionally biased region" description="Pro residues" evidence="1">
    <location>
        <begin position="32"/>
        <end position="41"/>
    </location>
</feature>
<accession>A0ABW1JQ95</accession>
<gene>
    <name evidence="3" type="ORF">ACFP3H_07035</name>
</gene>
<reference evidence="4" key="1">
    <citation type="journal article" date="2019" name="Int. J. Syst. Evol. Microbiol.">
        <title>The Global Catalogue of Microorganisms (GCM) 10K type strain sequencing project: providing services to taxonomists for standard genome sequencing and annotation.</title>
        <authorList>
            <consortium name="The Broad Institute Genomics Platform"/>
            <consortium name="The Broad Institute Genome Sequencing Center for Infectious Disease"/>
            <person name="Wu L."/>
            <person name="Ma J."/>
        </authorList>
    </citation>
    <scope>NUCLEOTIDE SEQUENCE [LARGE SCALE GENOMIC DNA]</scope>
    <source>
        <strain evidence="4">CCUG 36956</strain>
    </source>
</reference>
<dbReference type="InterPro" id="IPR054384">
    <property type="entry name" value="SecDF_P1_head"/>
</dbReference>
<dbReference type="RefSeq" id="WP_378601219.1">
    <property type="nucleotide sequence ID" value="NZ_JBHSQN010000002.1"/>
</dbReference>